<dbReference type="Proteomes" id="UP000680038">
    <property type="component" value="Unassembled WGS sequence"/>
</dbReference>
<sequence>MKKFIILSVSLFSLLLVTQAKAQVFEKGTKLIDAGFEFQESFEETVIPVFGAFEIGVTDDIGVGAKMRFWSKHDVNSLVIQATGAYHFGRFIPVEKLDVFGSLGLGVNRIWVSDYAEYSASSFMISPQIGARYFFTEKFGVTAKLGVDSYRYDDGYYDYGSRYTDVNLALGVSFKF</sequence>
<dbReference type="InterPro" id="IPR011250">
    <property type="entry name" value="OMP/PagP_B-barrel"/>
</dbReference>
<accession>A0A916JG01</accession>
<comment type="caution">
    <text evidence="2">The sequence shown here is derived from an EMBL/GenBank/DDBJ whole genome shotgun (WGS) entry which is preliminary data.</text>
</comment>
<evidence type="ECO:0000313" key="2">
    <source>
        <dbReference type="EMBL" id="CAG5009248.1"/>
    </source>
</evidence>
<keyword evidence="1" id="KW-0732">Signal</keyword>
<dbReference type="EMBL" id="CAJRAF010000002">
    <property type="protein sequence ID" value="CAG5009248.1"/>
    <property type="molecule type" value="Genomic_DNA"/>
</dbReference>
<reference evidence="2" key="1">
    <citation type="submission" date="2021-04" db="EMBL/GenBank/DDBJ databases">
        <authorList>
            <person name="Rodrigo-Torres L."/>
            <person name="Arahal R. D."/>
            <person name="Lucena T."/>
        </authorList>
    </citation>
    <scope>NUCLEOTIDE SEQUENCE</scope>
    <source>
        <strain evidence="2">CECT 9275</strain>
    </source>
</reference>
<organism evidence="2 3">
    <name type="scientific">Dyadobacter helix</name>
    <dbReference type="NCBI Taxonomy" id="2822344"/>
    <lineage>
        <taxon>Bacteria</taxon>
        <taxon>Pseudomonadati</taxon>
        <taxon>Bacteroidota</taxon>
        <taxon>Cytophagia</taxon>
        <taxon>Cytophagales</taxon>
        <taxon>Spirosomataceae</taxon>
        <taxon>Dyadobacter</taxon>
    </lineage>
</organism>
<feature type="signal peptide" evidence="1">
    <location>
        <begin position="1"/>
        <end position="22"/>
    </location>
</feature>
<keyword evidence="3" id="KW-1185">Reference proteome</keyword>
<evidence type="ECO:0000256" key="1">
    <source>
        <dbReference type="SAM" id="SignalP"/>
    </source>
</evidence>
<dbReference type="Gene3D" id="2.40.160.20">
    <property type="match status" value="1"/>
</dbReference>
<protein>
    <recommendedName>
        <fullName evidence="4">Outer membrane protein beta-barrel domain-containing protein</fullName>
    </recommendedName>
</protein>
<dbReference type="SUPFAM" id="SSF56925">
    <property type="entry name" value="OMPA-like"/>
    <property type="match status" value="1"/>
</dbReference>
<evidence type="ECO:0008006" key="4">
    <source>
        <dbReference type="Google" id="ProtNLM"/>
    </source>
</evidence>
<gene>
    <name evidence="2" type="ORF">DYBT9275_04454</name>
</gene>
<feature type="chain" id="PRO_5036906707" description="Outer membrane protein beta-barrel domain-containing protein" evidence="1">
    <location>
        <begin position="23"/>
        <end position="176"/>
    </location>
</feature>
<name>A0A916JG01_9BACT</name>
<evidence type="ECO:0000313" key="3">
    <source>
        <dbReference type="Proteomes" id="UP000680038"/>
    </source>
</evidence>
<dbReference type="AlphaFoldDB" id="A0A916JG01"/>
<proteinExistence type="predicted"/>
<dbReference type="RefSeq" id="WP_215240829.1">
    <property type="nucleotide sequence ID" value="NZ_CAJRAF010000002.1"/>
</dbReference>